<comment type="catalytic activity">
    <reaction evidence="5 6">
        <text>O-phospho-L-threonyl-[protein] + H2O = L-threonyl-[protein] + phosphate</text>
        <dbReference type="Rhea" id="RHEA:47004"/>
        <dbReference type="Rhea" id="RHEA-COMP:11060"/>
        <dbReference type="Rhea" id="RHEA-COMP:11605"/>
        <dbReference type="ChEBI" id="CHEBI:15377"/>
        <dbReference type="ChEBI" id="CHEBI:30013"/>
        <dbReference type="ChEBI" id="CHEBI:43474"/>
        <dbReference type="ChEBI" id="CHEBI:61977"/>
        <dbReference type="EC" id="3.1.3.16"/>
    </reaction>
</comment>
<evidence type="ECO:0000256" key="1">
    <source>
        <dbReference type="ARBA" id="ARBA00004123"/>
    </source>
</evidence>
<proteinExistence type="predicted"/>
<sequence>MSETDFDEEFDNAFASEEQEDSGLCKEKSNGEETHNVESGTSDCTSDVDIDEFAEGLLQDSGRLVSMEGASAADFTEISDQTLTCERKDLSGHTSSSSRVRKRKHVGTGLMSDHAKVGSLEEVKEAVVTTDGHAIKAANPTSSLSHDSQGGCEHPTYWGGLCVVCGMPRPDTEITHFMDSHERQQHHRRQGSAVSVASSTGGTKQAPTLQRHDGVSNHITRITHMHASGHIEVSSQEAERLKLSEVSRLMSERKLVLVLDLDHTLLNSVRISDVSQDEVVHLERIMASEADSPKRLLYCLRDKNLWTKLRPFVHELLEELKDLYELHIYTMGDKQYAAEIRGILDPRGRMFTSVISQNDSTSSMAKHLDVALVHEKMVIILDDTEQVWPQHGRNLIKVERYHFFPASLRQWQVSFKSLLEQDQDESSSHGMLATCLRVLKKVHNDFYQQAESSSSRSAEEGGMPLTVHDVRYFLGRERESTLKGCQLVFSHCWPQALSTPFTHPLWKMAEALGGDCTTSYDPQVTTHVVAGNASTEKVLKALSDGKLVVGPEWLQACFFRWERLDESNFAPSTVSGKARSSVVEMHAVEDSSKALQQALQSAGGRSSFSRNG</sequence>
<dbReference type="Gene3D" id="3.40.50.10190">
    <property type="entry name" value="BRCT domain"/>
    <property type="match status" value="1"/>
</dbReference>
<dbReference type="CDD" id="cd17729">
    <property type="entry name" value="BRCT_CTDP1"/>
    <property type="match status" value="1"/>
</dbReference>
<comment type="caution">
    <text evidence="10">The sequence shown here is derived from an EMBL/GenBank/DDBJ whole genome shotgun (WGS) entry which is preliminary data.</text>
</comment>
<dbReference type="InterPro" id="IPR001357">
    <property type="entry name" value="BRCT_dom"/>
</dbReference>
<dbReference type="Proteomes" id="UP000232323">
    <property type="component" value="Unassembled WGS sequence"/>
</dbReference>
<dbReference type="PANTHER" id="PTHR23081">
    <property type="entry name" value="RNA POLYMERASE II CTD PHOSPHATASE"/>
    <property type="match status" value="1"/>
</dbReference>
<organism evidence="10 11">
    <name type="scientific">Chlamydomonas eustigma</name>
    <dbReference type="NCBI Taxonomy" id="1157962"/>
    <lineage>
        <taxon>Eukaryota</taxon>
        <taxon>Viridiplantae</taxon>
        <taxon>Chlorophyta</taxon>
        <taxon>core chlorophytes</taxon>
        <taxon>Chlorophyceae</taxon>
        <taxon>CS clade</taxon>
        <taxon>Chlamydomonadales</taxon>
        <taxon>Chlamydomonadaceae</taxon>
        <taxon>Chlamydomonas</taxon>
    </lineage>
</organism>
<accession>A0A250XM33</accession>
<evidence type="ECO:0000256" key="4">
    <source>
        <dbReference type="ARBA" id="ARBA00047761"/>
    </source>
</evidence>
<dbReference type="GO" id="GO:0008420">
    <property type="term" value="F:RNA polymerase II CTD heptapeptide repeat phosphatase activity"/>
    <property type="evidence" value="ECO:0007669"/>
    <property type="project" value="UniProtKB-UniRule"/>
</dbReference>
<feature type="compositionally biased region" description="Acidic residues" evidence="7">
    <location>
        <begin position="1"/>
        <end position="21"/>
    </location>
</feature>
<dbReference type="Gene3D" id="3.40.50.1000">
    <property type="entry name" value="HAD superfamily/HAD-like"/>
    <property type="match status" value="1"/>
</dbReference>
<comment type="subcellular location">
    <subcellularLocation>
        <location evidence="1 6">Nucleus</location>
    </subcellularLocation>
</comment>
<dbReference type="SMART" id="SM00577">
    <property type="entry name" value="CPDc"/>
    <property type="match status" value="1"/>
</dbReference>
<feature type="domain" description="FCP1 homology" evidence="9">
    <location>
        <begin position="250"/>
        <end position="422"/>
    </location>
</feature>
<evidence type="ECO:0000256" key="3">
    <source>
        <dbReference type="ARBA" id="ARBA00023242"/>
    </source>
</evidence>
<reference evidence="10 11" key="1">
    <citation type="submission" date="2017-08" db="EMBL/GenBank/DDBJ databases">
        <title>Acidophilic green algal genome provides insights into adaptation to an acidic environment.</title>
        <authorList>
            <person name="Hirooka S."/>
            <person name="Hirose Y."/>
            <person name="Kanesaki Y."/>
            <person name="Higuchi S."/>
            <person name="Fujiwara T."/>
            <person name="Onuma R."/>
            <person name="Era A."/>
            <person name="Ohbayashi R."/>
            <person name="Uzuka A."/>
            <person name="Nozaki H."/>
            <person name="Yoshikawa H."/>
            <person name="Miyagishima S.Y."/>
        </authorList>
    </citation>
    <scope>NUCLEOTIDE SEQUENCE [LARGE SCALE GENOMIC DNA]</scope>
    <source>
        <strain evidence="10 11">NIES-2499</strain>
    </source>
</reference>
<feature type="compositionally biased region" description="Basic and acidic residues" evidence="7">
    <location>
        <begin position="23"/>
        <end position="36"/>
    </location>
</feature>
<evidence type="ECO:0000259" key="8">
    <source>
        <dbReference type="PROSITE" id="PS50172"/>
    </source>
</evidence>
<evidence type="ECO:0000256" key="7">
    <source>
        <dbReference type="SAM" id="MobiDB-lite"/>
    </source>
</evidence>
<name>A0A250XM33_9CHLO</name>
<feature type="domain" description="BRCT" evidence="8">
    <location>
        <begin position="477"/>
        <end position="571"/>
    </location>
</feature>
<dbReference type="NCBIfam" id="TIGR02250">
    <property type="entry name" value="FCP1_euk"/>
    <property type="match status" value="1"/>
</dbReference>
<feature type="region of interest" description="Disordered" evidence="7">
    <location>
        <begin position="86"/>
        <end position="109"/>
    </location>
</feature>
<dbReference type="GO" id="GO:0005634">
    <property type="term" value="C:nucleus"/>
    <property type="evidence" value="ECO:0007669"/>
    <property type="project" value="UniProtKB-SubCell"/>
</dbReference>
<evidence type="ECO:0000313" key="10">
    <source>
        <dbReference type="EMBL" id="GAX83989.1"/>
    </source>
</evidence>
<keyword evidence="3 6" id="KW-0539">Nucleus</keyword>
<dbReference type="Pfam" id="PF03031">
    <property type="entry name" value="NIF"/>
    <property type="match status" value="1"/>
</dbReference>
<dbReference type="SMART" id="SM00292">
    <property type="entry name" value="BRCT"/>
    <property type="match status" value="1"/>
</dbReference>
<comment type="catalytic activity">
    <reaction evidence="4 6">
        <text>O-phospho-L-seryl-[protein] + H2O = L-seryl-[protein] + phosphate</text>
        <dbReference type="Rhea" id="RHEA:20629"/>
        <dbReference type="Rhea" id="RHEA-COMP:9863"/>
        <dbReference type="Rhea" id="RHEA-COMP:11604"/>
        <dbReference type="ChEBI" id="CHEBI:15377"/>
        <dbReference type="ChEBI" id="CHEBI:29999"/>
        <dbReference type="ChEBI" id="CHEBI:43474"/>
        <dbReference type="ChEBI" id="CHEBI:83421"/>
        <dbReference type="EC" id="3.1.3.16"/>
    </reaction>
</comment>
<evidence type="ECO:0000313" key="11">
    <source>
        <dbReference type="Proteomes" id="UP000232323"/>
    </source>
</evidence>
<evidence type="ECO:0000256" key="2">
    <source>
        <dbReference type="ARBA" id="ARBA00022801"/>
    </source>
</evidence>
<feature type="region of interest" description="Disordered" evidence="7">
    <location>
        <begin position="1"/>
        <end position="46"/>
    </location>
</feature>
<dbReference type="PROSITE" id="PS50969">
    <property type="entry name" value="FCP1"/>
    <property type="match status" value="1"/>
</dbReference>
<keyword evidence="11" id="KW-1185">Reference proteome</keyword>
<dbReference type="CDD" id="cd07521">
    <property type="entry name" value="HAD_FCP1-like"/>
    <property type="match status" value="1"/>
</dbReference>
<dbReference type="InterPro" id="IPR039189">
    <property type="entry name" value="Fcp1"/>
</dbReference>
<dbReference type="EC" id="3.1.3.16" evidence="6"/>
<dbReference type="Gene3D" id="1.10.287.10">
    <property type="entry name" value="S15/NS1, RNA-binding"/>
    <property type="match status" value="1"/>
</dbReference>
<gene>
    <name evidence="10" type="ORF">CEUSTIGMA_g11414.t1</name>
</gene>
<dbReference type="PANTHER" id="PTHR23081:SF36">
    <property type="entry name" value="RNA POLYMERASE II SUBUNIT A C-TERMINAL DOMAIN PHOSPHATASE"/>
    <property type="match status" value="1"/>
</dbReference>
<evidence type="ECO:0000256" key="6">
    <source>
        <dbReference type="RuleBase" id="RU366066"/>
    </source>
</evidence>
<dbReference type="OrthoDB" id="10249888at2759"/>
<dbReference type="SUPFAM" id="SSF56784">
    <property type="entry name" value="HAD-like"/>
    <property type="match status" value="1"/>
</dbReference>
<dbReference type="EMBL" id="BEGY01000113">
    <property type="protein sequence ID" value="GAX83989.1"/>
    <property type="molecule type" value="Genomic_DNA"/>
</dbReference>
<dbReference type="Pfam" id="PF00533">
    <property type="entry name" value="BRCT"/>
    <property type="match status" value="1"/>
</dbReference>
<dbReference type="InterPro" id="IPR036420">
    <property type="entry name" value="BRCT_dom_sf"/>
</dbReference>
<dbReference type="InterPro" id="IPR036412">
    <property type="entry name" value="HAD-like_sf"/>
</dbReference>
<dbReference type="InterPro" id="IPR004274">
    <property type="entry name" value="FCP1_dom"/>
</dbReference>
<evidence type="ECO:0000259" key="9">
    <source>
        <dbReference type="PROSITE" id="PS50969"/>
    </source>
</evidence>
<dbReference type="AlphaFoldDB" id="A0A250XM33"/>
<dbReference type="InterPro" id="IPR023214">
    <property type="entry name" value="HAD_sf"/>
</dbReference>
<dbReference type="SUPFAM" id="SSF52113">
    <property type="entry name" value="BRCT domain"/>
    <property type="match status" value="1"/>
</dbReference>
<protein>
    <recommendedName>
        <fullName evidence="6">RNA polymerase II C-terminal domain phosphatase-like</fullName>
        <ecNumber evidence="6">3.1.3.16</ecNumber>
    </recommendedName>
</protein>
<comment type="function">
    <text evidence="6">This promotes the activity of RNA polymerase II.</text>
</comment>
<keyword evidence="2 6" id="KW-0378">Hydrolase</keyword>
<dbReference type="InterPro" id="IPR011947">
    <property type="entry name" value="FCP1_euk"/>
</dbReference>
<dbReference type="STRING" id="1157962.A0A250XM33"/>
<evidence type="ECO:0000256" key="5">
    <source>
        <dbReference type="ARBA" id="ARBA00048336"/>
    </source>
</evidence>
<dbReference type="PROSITE" id="PS50172">
    <property type="entry name" value="BRCT"/>
    <property type="match status" value="1"/>
</dbReference>